<dbReference type="EMBL" id="CP157974">
    <property type="protein sequence ID" value="XBT83434.1"/>
    <property type="molecule type" value="Genomic_DNA"/>
</dbReference>
<name>A0AAU7R535_9ACTN</name>
<gene>
    <name evidence="1" type="ORF">ABIH81_08185</name>
</gene>
<proteinExistence type="predicted"/>
<protein>
    <submittedName>
        <fullName evidence="1">Uncharacterized protein</fullName>
    </submittedName>
</protein>
<organism evidence="1">
    <name type="scientific">Micromonospora sp. HUAS YX12</name>
    <dbReference type="NCBI Taxonomy" id="3156396"/>
    <lineage>
        <taxon>Bacteria</taxon>
        <taxon>Bacillati</taxon>
        <taxon>Actinomycetota</taxon>
        <taxon>Actinomycetes</taxon>
        <taxon>Micromonosporales</taxon>
        <taxon>Micromonosporaceae</taxon>
        <taxon>Micromonospora</taxon>
    </lineage>
</organism>
<evidence type="ECO:0000313" key="1">
    <source>
        <dbReference type="EMBL" id="XBT83434.1"/>
    </source>
</evidence>
<sequence>MFLESADGTWWFLDTFEGQFVRGWNSRADLTADLDTEGGQDRYLLATLAMAAYHRRGLHLDAGQLHEQLQNNPS</sequence>
<dbReference type="RefSeq" id="WP_349879745.1">
    <property type="nucleotide sequence ID" value="NZ_CP157974.1"/>
</dbReference>
<reference evidence="1" key="1">
    <citation type="submission" date="2024-06" db="EMBL/GenBank/DDBJ databases">
        <title>Micromonospora sp. strain HUAS YX12 genome sequences.</title>
        <authorList>
            <person name="Mo P."/>
        </authorList>
    </citation>
    <scope>NUCLEOTIDE SEQUENCE</scope>
    <source>
        <strain evidence="1">HUAS YX12</strain>
    </source>
</reference>
<dbReference type="AlphaFoldDB" id="A0AAU7R535"/>
<accession>A0AAU7R535</accession>